<dbReference type="Proteomes" id="UP001595844">
    <property type="component" value="Unassembled WGS sequence"/>
</dbReference>
<gene>
    <name evidence="1" type="ORF">ACFO5K_10865</name>
</gene>
<sequence length="53" mass="5804">MDIPGEQTPRARTLILDPDLGAVELHGDEVSTVTSVFGDDETSPWRARRPAVE</sequence>
<keyword evidence="2" id="KW-1185">Reference proteome</keyword>
<comment type="caution">
    <text evidence="1">The sequence shown here is derived from an EMBL/GenBank/DDBJ whole genome shotgun (WGS) entry which is preliminary data.</text>
</comment>
<reference evidence="2" key="1">
    <citation type="journal article" date="2019" name="Int. J. Syst. Evol. Microbiol.">
        <title>The Global Catalogue of Microorganisms (GCM) 10K type strain sequencing project: providing services to taxonomists for standard genome sequencing and annotation.</title>
        <authorList>
            <consortium name="The Broad Institute Genomics Platform"/>
            <consortium name="The Broad Institute Genome Sequencing Center for Infectious Disease"/>
            <person name="Wu L."/>
            <person name="Ma J."/>
        </authorList>
    </citation>
    <scope>NUCLEOTIDE SEQUENCE [LARGE SCALE GENOMIC DNA]</scope>
    <source>
        <strain evidence="2">IBRC-M 10490</strain>
    </source>
</reference>
<accession>A0ABV8VJ27</accession>
<dbReference type="RefSeq" id="WP_378559917.1">
    <property type="nucleotide sequence ID" value="NZ_JBHSDL010000014.1"/>
</dbReference>
<name>A0ABV8VJ27_9NOCA</name>
<proteinExistence type="predicted"/>
<dbReference type="EMBL" id="JBHSDL010000014">
    <property type="protein sequence ID" value="MFC4374598.1"/>
    <property type="molecule type" value="Genomic_DNA"/>
</dbReference>
<organism evidence="1 2">
    <name type="scientific">Nocardia halotolerans</name>
    <dbReference type="NCBI Taxonomy" id="1755878"/>
    <lineage>
        <taxon>Bacteria</taxon>
        <taxon>Bacillati</taxon>
        <taxon>Actinomycetota</taxon>
        <taxon>Actinomycetes</taxon>
        <taxon>Mycobacteriales</taxon>
        <taxon>Nocardiaceae</taxon>
        <taxon>Nocardia</taxon>
    </lineage>
</organism>
<evidence type="ECO:0000313" key="1">
    <source>
        <dbReference type="EMBL" id="MFC4374598.1"/>
    </source>
</evidence>
<evidence type="ECO:0000313" key="2">
    <source>
        <dbReference type="Proteomes" id="UP001595844"/>
    </source>
</evidence>
<protein>
    <submittedName>
        <fullName evidence="1">Uncharacterized protein</fullName>
    </submittedName>
</protein>